<sequence length="71" mass="7802">MDPNTVLACVTAAGVTWYIGHSVQCAGREVKDGLRDVKDGLERAALRIVQHMQEHGLHISFPAKKMDDKEG</sequence>
<dbReference type="AlphaFoldDB" id="A0A835WGU3"/>
<dbReference type="OrthoDB" id="10355703at2759"/>
<evidence type="ECO:0000313" key="1">
    <source>
        <dbReference type="EMBL" id="KAG2446989.1"/>
    </source>
</evidence>
<dbReference type="EMBL" id="JAEHOD010000024">
    <property type="protein sequence ID" value="KAG2446989.1"/>
    <property type="molecule type" value="Genomic_DNA"/>
</dbReference>
<evidence type="ECO:0000313" key="2">
    <source>
        <dbReference type="Proteomes" id="UP000613740"/>
    </source>
</evidence>
<comment type="caution">
    <text evidence="1">The sequence shown here is derived from an EMBL/GenBank/DDBJ whole genome shotgun (WGS) entry which is preliminary data.</text>
</comment>
<dbReference type="Proteomes" id="UP000613740">
    <property type="component" value="Unassembled WGS sequence"/>
</dbReference>
<proteinExistence type="predicted"/>
<gene>
    <name evidence="1" type="ORF">HYH02_008143</name>
</gene>
<keyword evidence="2" id="KW-1185">Reference proteome</keyword>
<accession>A0A835WGU3</accession>
<reference evidence="1" key="1">
    <citation type="journal article" date="2020" name="bioRxiv">
        <title>Comparative genomics of Chlamydomonas.</title>
        <authorList>
            <person name="Craig R.J."/>
            <person name="Hasan A.R."/>
            <person name="Ness R.W."/>
            <person name="Keightley P.D."/>
        </authorList>
    </citation>
    <scope>NUCLEOTIDE SEQUENCE</scope>
    <source>
        <strain evidence="1">CCAP 11/173</strain>
    </source>
</reference>
<protein>
    <submittedName>
        <fullName evidence="1">Uncharacterized protein</fullName>
    </submittedName>
</protein>
<organism evidence="1 2">
    <name type="scientific">Chlamydomonas schloesseri</name>
    <dbReference type="NCBI Taxonomy" id="2026947"/>
    <lineage>
        <taxon>Eukaryota</taxon>
        <taxon>Viridiplantae</taxon>
        <taxon>Chlorophyta</taxon>
        <taxon>core chlorophytes</taxon>
        <taxon>Chlorophyceae</taxon>
        <taxon>CS clade</taxon>
        <taxon>Chlamydomonadales</taxon>
        <taxon>Chlamydomonadaceae</taxon>
        <taxon>Chlamydomonas</taxon>
    </lineage>
</organism>
<name>A0A835WGU3_9CHLO</name>